<comment type="caution">
    <text evidence="1">The sequence shown here is derived from an EMBL/GenBank/DDBJ whole genome shotgun (WGS) entry which is preliminary data.</text>
</comment>
<sequence>MWTAVYVATSKETAEQVKNILIEEGFLVKMQPLSKKAKDEEFYEVMVPEAEAEDAQDVLVSRGIG</sequence>
<dbReference type="Proteomes" id="UP000322976">
    <property type="component" value="Unassembled WGS sequence"/>
</dbReference>
<dbReference type="RefSeq" id="WP_149544288.1">
    <property type="nucleotide sequence ID" value="NZ_VTPS01000002.1"/>
</dbReference>
<keyword evidence="2" id="KW-1185">Reference proteome</keyword>
<name>A0A5D8QF18_9THEO</name>
<evidence type="ECO:0000313" key="2">
    <source>
        <dbReference type="Proteomes" id="UP000322976"/>
    </source>
</evidence>
<reference evidence="1 2" key="1">
    <citation type="submission" date="2019-08" db="EMBL/GenBank/DDBJ databases">
        <title>Calorimonas adulescens gen. nov., sp. nov., an anaerobic thermophilic bacterium from Sakhalin hot spring.</title>
        <authorList>
            <person name="Khomyakova M.A."/>
            <person name="Merkel A.Y."/>
            <person name="Novikov A."/>
            <person name="Bonch-Osmolovskaya E.A."/>
            <person name="Slobodkin A.I."/>
        </authorList>
    </citation>
    <scope>NUCLEOTIDE SEQUENCE [LARGE SCALE GENOMIC DNA]</scope>
    <source>
        <strain evidence="1 2">A05MB</strain>
    </source>
</reference>
<protein>
    <recommendedName>
        <fullName evidence="3">Glutamate decarboxylase</fullName>
    </recommendedName>
</protein>
<dbReference type="EMBL" id="VTPS01000002">
    <property type="protein sequence ID" value="TZE83092.1"/>
    <property type="molecule type" value="Genomic_DNA"/>
</dbReference>
<organism evidence="1 2">
    <name type="scientific">Calorimonas adulescens</name>
    <dbReference type="NCBI Taxonomy" id="2606906"/>
    <lineage>
        <taxon>Bacteria</taxon>
        <taxon>Bacillati</taxon>
        <taxon>Bacillota</taxon>
        <taxon>Clostridia</taxon>
        <taxon>Thermoanaerobacterales</taxon>
        <taxon>Thermoanaerobacteraceae</taxon>
        <taxon>Calorimonas</taxon>
    </lineage>
</organism>
<evidence type="ECO:0000313" key="1">
    <source>
        <dbReference type="EMBL" id="TZE83092.1"/>
    </source>
</evidence>
<proteinExistence type="predicted"/>
<gene>
    <name evidence="1" type="ORF">FWJ32_01855</name>
</gene>
<dbReference type="AlphaFoldDB" id="A0A5D8QF18"/>
<accession>A0A5D8QF18</accession>
<evidence type="ECO:0008006" key="3">
    <source>
        <dbReference type="Google" id="ProtNLM"/>
    </source>
</evidence>